<name>A0ABU1BTB3_9BURK</name>
<dbReference type="EMBL" id="JAUYVH010000018">
    <property type="protein sequence ID" value="MDQ9172240.1"/>
    <property type="molecule type" value="Genomic_DNA"/>
</dbReference>
<dbReference type="Proteomes" id="UP001225596">
    <property type="component" value="Unassembled WGS sequence"/>
</dbReference>
<reference evidence="2 3" key="1">
    <citation type="submission" date="2023-08" db="EMBL/GenBank/DDBJ databases">
        <title>Oxalobacteraceae gen .nov., isolated from river sludge outside the plant.</title>
        <authorList>
            <person name="Zhao S.Y."/>
        </authorList>
    </citation>
    <scope>NUCLEOTIDE SEQUENCE [LARGE SCALE GENOMIC DNA]</scope>
    <source>
        <strain evidence="2 3">R-40</strain>
    </source>
</reference>
<dbReference type="SUPFAM" id="SSF46626">
    <property type="entry name" value="Cytochrome c"/>
    <property type="match status" value="1"/>
</dbReference>
<evidence type="ECO:0000313" key="2">
    <source>
        <dbReference type="EMBL" id="MDQ9172240.1"/>
    </source>
</evidence>
<dbReference type="Gene3D" id="1.10.760.10">
    <property type="entry name" value="Cytochrome c-like domain"/>
    <property type="match status" value="1"/>
</dbReference>
<organism evidence="2 3">
    <name type="scientific">Keguizhuia sedimenti</name>
    <dbReference type="NCBI Taxonomy" id="3064264"/>
    <lineage>
        <taxon>Bacteria</taxon>
        <taxon>Pseudomonadati</taxon>
        <taxon>Pseudomonadota</taxon>
        <taxon>Betaproteobacteria</taxon>
        <taxon>Burkholderiales</taxon>
        <taxon>Oxalobacteraceae</taxon>
        <taxon>Keguizhuia</taxon>
    </lineage>
</organism>
<dbReference type="InterPro" id="IPR036909">
    <property type="entry name" value="Cyt_c-like_dom_sf"/>
</dbReference>
<proteinExistence type="predicted"/>
<evidence type="ECO:0000313" key="3">
    <source>
        <dbReference type="Proteomes" id="UP001225596"/>
    </source>
</evidence>
<accession>A0ABU1BTB3</accession>
<keyword evidence="1" id="KW-0732">Signal</keyword>
<feature type="signal peptide" evidence="1">
    <location>
        <begin position="1"/>
        <end position="19"/>
    </location>
</feature>
<gene>
    <name evidence="2" type="ORF">Q8A64_17650</name>
</gene>
<sequence>MKTTTFFMQSLLISIGVTASGIIHAEQTANKRPSGASIEQGRYLVKTAGCNDCHTPNYPQSGGKVPEKQWLIGDQLGWRGP</sequence>
<protein>
    <submittedName>
        <fullName evidence="2">Uncharacterized protein</fullName>
    </submittedName>
</protein>
<dbReference type="RefSeq" id="WP_338438257.1">
    <property type="nucleotide sequence ID" value="NZ_JAUYVH010000018.1"/>
</dbReference>
<keyword evidence="3" id="KW-1185">Reference proteome</keyword>
<evidence type="ECO:0000256" key="1">
    <source>
        <dbReference type="SAM" id="SignalP"/>
    </source>
</evidence>
<comment type="caution">
    <text evidence="2">The sequence shown here is derived from an EMBL/GenBank/DDBJ whole genome shotgun (WGS) entry which is preliminary data.</text>
</comment>
<feature type="chain" id="PRO_5047178916" evidence="1">
    <location>
        <begin position="20"/>
        <end position="81"/>
    </location>
</feature>